<evidence type="ECO:0000259" key="4">
    <source>
        <dbReference type="PROSITE" id="PS50158"/>
    </source>
</evidence>
<evidence type="ECO:0000313" key="6">
    <source>
        <dbReference type="EMBL" id="ORY89588.1"/>
    </source>
</evidence>
<gene>
    <name evidence="6" type="ORF">BCR35DRAFT_312365</name>
</gene>
<feature type="region of interest" description="Disordered" evidence="3">
    <location>
        <begin position="120"/>
        <end position="365"/>
    </location>
</feature>
<evidence type="ECO:0008006" key="8">
    <source>
        <dbReference type="Google" id="ProtNLM"/>
    </source>
</evidence>
<evidence type="ECO:0000313" key="7">
    <source>
        <dbReference type="Proteomes" id="UP000193467"/>
    </source>
</evidence>
<dbReference type="GO" id="GO:0003676">
    <property type="term" value="F:nucleic acid binding"/>
    <property type="evidence" value="ECO:0007669"/>
    <property type="project" value="InterPro"/>
</dbReference>
<comment type="caution">
    <text evidence="6">The sequence shown here is derived from an EMBL/GenBank/DDBJ whole genome shotgun (WGS) entry which is preliminary data.</text>
</comment>
<feature type="compositionally biased region" description="Polar residues" evidence="3">
    <location>
        <begin position="149"/>
        <end position="159"/>
    </location>
</feature>
<feature type="compositionally biased region" description="Low complexity" evidence="3">
    <location>
        <begin position="261"/>
        <end position="281"/>
    </location>
</feature>
<feature type="region of interest" description="Disordered" evidence="3">
    <location>
        <begin position="405"/>
        <end position="428"/>
    </location>
</feature>
<dbReference type="PROSITE" id="PS50158">
    <property type="entry name" value="ZF_CCHC"/>
    <property type="match status" value="1"/>
</dbReference>
<dbReference type="InParanoid" id="A0A1Y2FZF5"/>
<keyword evidence="2" id="KW-0175">Coiled coil</keyword>
<feature type="region of interest" description="Disordered" evidence="3">
    <location>
        <begin position="879"/>
        <end position="954"/>
    </location>
</feature>
<dbReference type="AlphaFoldDB" id="A0A1Y2FZF5"/>
<keyword evidence="7" id="KW-1185">Reference proteome</keyword>
<feature type="region of interest" description="Disordered" evidence="3">
    <location>
        <begin position="596"/>
        <end position="626"/>
    </location>
</feature>
<feature type="domain" description="CCHC-type" evidence="4">
    <location>
        <begin position="908"/>
        <end position="922"/>
    </location>
</feature>
<dbReference type="InterPro" id="IPR000938">
    <property type="entry name" value="CAP-Gly_domain"/>
</dbReference>
<proteinExistence type="predicted"/>
<feature type="compositionally biased region" description="Polar residues" evidence="3">
    <location>
        <begin position="940"/>
        <end position="952"/>
    </location>
</feature>
<dbReference type="Gene3D" id="2.30.30.190">
    <property type="entry name" value="CAP Gly-rich-like domain"/>
    <property type="match status" value="1"/>
</dbReference>
<dbReference type="GO" id="GO:0008270">
    <property type="term" value="F:zinc ion binding"/>
    <property type="evidence" value="ECO:0007669"/>
    <property type="project" value="UniProtKB-KW"/>
</dbReference>
<feature type="domain" description="CAP-Gly" evidence="5">
    <location>
        <begin position="33"/>
        <end position="78"/>
    </location>
</feature>
<dbReference type="InterPro" id="IPR001878">
    <property type="entry name" value="Znf_CCHC"/>
</dbReference>
<evidence type="ECO:0000256" key="1">
    <source>
        <dbReference type="PROSITE-ProRule" id="PRU00047"/>
    </source>
</evidence>
<feature type="compositionally biased region" description="Polar residues" evidence="3">
    <location>
        <begin position="120"/>
        <end position="138"/>
    </location>
</feature>
<dbReference type="Gene3D" id="1.20.5.1700">
    <property type="match status" value="1"/>
</dbReference>
<name>A0A1Y2FZF5_9BASI</name>
<dbReference type="SMART" id="SM01052">
    <property type="entry name" value="CAP_GLY"/>
    <property type="match status" value="1"/>
</dbReference>
<dbReference type="PROSITE" id="PS50245">
    <property type="entry name" value="CAP_GLY_2"/>
    <property type="match status" value="1"/>
</dbReference>
<feature type="region of interest" description="Disordered" evidence="3">
    <location>
        <begin position="798"/>
        <end position="822"/>
    </location>
</feature>
<sequence length="978" mass="106528">MSRGPSSRGLEVGDAVKIEVGGVAMEGTIRFLGPVEGKDGEWGGVELDAEWAGKGKNDGSVKGTQYFACAPLCGLFLPLSKITAKPPPPPPVTSPNTPIASKITAGSRASKYLGVTAAQLATNRRVSNVGPSSPSKATATPRRVGSPEKPSSASSQTTPKPRARQSIGGPGFGIPTPRKSIGPGATPRQSLGASIKRPPSSLRQNNLPDVPPIPNSFSLARSATPSSATGRATPSTPGGAHTRRMSLATNDSALSRPTTPSVRSQSRQSFASSVSRQSFRSTVDDEALDELKRAADEAKQRENEVRALLEGSERIGREMEDRLAEKERRLKEAEERVHTLEQERNREKERELARMAGVGEEDKEQDARRILELEAKIEELVKAEATTKASTERLSREWETKFAAKEGENESLRERMAAAAKDAEEERADLNQQLDQLRGAGQALCETYEERIAEIELSRLESVELAESLQDQLANLNGGGGLRAGSPSSPTSPTSRLSSSHNSRTSAADVINAESAQAELEHLQSKVGSLEEQLEETKMHLEAEIADSKRRRTKHGETEQTLKKEIKNLRESIERSTKAEARTTARIEELEDALVESQTALEEERSELEGLRHDASDGASAGLADEVKRANKQIAALKAEHQTALREAEEARRDGAHNAELVQQLREDLRNAEKELDRLQLARPSLEMRSDSFSSERSRTPPQYPTQDTTPSSLQPSPSHKRDSIASIGSRKSLGGKDEATVTKEQIFGLKVIIKGLEEENAEMTERNKQLTTETQELKDAHRSLEVTVENLMTEMTKGGNANAAPTSPSVERRESATDTSLRREVDELKTQLKEIEKRSQREIKALNQEVSELESLVESKIYAEDELVTELEKYKSLAAKANGVSSSSSKPKENGTSTMHDDEEGGCEMCGQLGHELDDCPIFAGSAPSPTKSSRRSESPTPSGHSRSASGNEREFCDDCEEYGHSLENCTLSSEIF</sequence>
<protein>
    <recommendedName>
        <fullName evidence="8">CAP-Gly domain-containing protein</fullName>
    </recommendedName>
</protein>
<dbReference type="Pfam" id="PF01302">
    <property type="entry name" value="CAP_GLY"/>
    <property type="match status" value="1"/>
</dbReference>
<dbReference type="EMBL" id="MCGR01000005">
    <property type="protein sequence ID" value="ORY89588.1"/>
    <property type="molecule type" value="Genomic_DNA"/>
</dbReference>
<dbReference type="SUPFAM" id="SSF74924">
    <property type="entry name" value="Cap-Gly domain"/>
    <property type="match status" value="1"/>
</dbReference>
<dbReference type="Gene3D" id="4.10.60.10">
    <property type="entry name" value="Zinc finger, CCHC-type"/>
    <property type="match status" value="1"/>
</dbReference>
<feature type="region of interest" description="Disordered" evidence="3">
    <location>
        <begin position="543"/>
        <end position="563"/>
    </location>
</feature>
<feature type="compositionally biased region" description="Basic and acidic residues" evidence="3">
    <location>
        <begin position="680"/>
        <end position="699"/>
    </location>
</feature>
<feature type="compositionally biased region" description="Polar residues" evidence="3">
    <location>
        <begin position="247"/>
        <end position="260"/>
    </location>
</feature>
<keyword evidence="1" id="KW-0863">Zinc-finger</keyword>
<feature type="coiled-coil region" evidence="2">
    <location>
        <begin position="754"/>
        <end position="795"/>
    </location>
</feature>
<feature type="compositionally biased region" description="Basic and acidic residues" evidence="3">
    <location>
        <begin position="811"/>
        <end position="822"/>
    </location>
</feature>
<feature type="region of interest" description="Disordered" evidence="3">
    <location>
        <begin position="84"/>
        <end position="105"/>
    </location>
</feature>
<feature type="region of interest" description="Disordered" evidence="3">
    <location>
        <begin position="680"/>
        <end position="739"/>
    </location>
</feature>
<dbReference type="InterPro" id="IPR036859">
    <property type="entry name" value="CAP-Gly_dom_sf"/>
</dbReference>
<feature type="compositionally biased region" description="Basic and acidic residues" evidence="3">
    <location>
        <begin position="405"/>
        <end position="424"/>
    </location>
</feature>
<organism evidence="6 7">
    <name type="scientific">Leucosporidium creatinivorum</name>
    <dbReference type="NCBI Taxonomy" id="106004"/>
    <lineage>
        <taxon>Eukaryota</taxon>
        <taxon>Fungi</taxon>
        <taxon>Dikarya</taxon>
        <taxon>Basidiomycota</taxon>
        <taxon>Pucciniomycotina</taxon>
        <taxon>Microbotryomycetes</taxon>
        <taxon>Leucosporidiales</taxon>
        <taxon>Leucosporidium</taxon>
    </lineage>
</organism>
<dbReference type="PROSITE" id="PS00845">
    <property type="entry name" value="CAP_GLY_1"/>
    <property type="match status" value="1"/>
</dbReference>
<keyword evidence="1" id="KW-0862">Zinc</keyword>
<dbReference type="OrthoDB" id="2130750at2759"/>
<feature type="region of interest" description="Disordered" evidence="3">
    <location>
        <begin position="474"/>
        <end position="514"/>
    </location>
</feature>
<keyword evidence="1" id="KW-0479">Metal-binding</keyword>
<dbReference type="PANTHER" id="PTHR18916">
    <property type="entry name" value="DYNACTIN 1-RELATED MICROTUBULE-BINDING"/>
    <property type="match status" value="1"/>
</dbReference>
<feature type="compositionally biased region" description="Basic and acidic residues" evidence="3">
    <location>
        <begin position="289"/>
        <end position="353"/>
    </location>
</feature>
<evidence type="ECO:0000256" key="2">
    <source>
        <dbReference type="SAM" id="Coils"/>
    </source>
</evidence>
<reference evidence="6 7" key="1">
    <citation type="submission" date="2016-07" db="EMBL/GenBank/DDBJ databases">
        <title>Pervasive Adenine N6-methylation of Active Genes in Fungi.</title>
        <authorList>
            <consortium name="DOE Joint Genome Institute"/>
            <person name="Mondo S.J."/>
            <person name="Dannebaum R.O."/>
            <person name="Kuo R.C."/>
            <person name="Labutti K."/>
            <person name="Haridas S."/>
            <person name="Kuo A."/>
            <person name="Salamov A."/>
            <person name="Ahrendt S.R."/>
            <person name="Lipzen A."/>
            <person name="Sullivan W."/>
            <person name="Andreopoulos W.B."/>
            <person name="Clum A."/>
            <person name="Lindquist E."/>
            <person name="Daum C."/>
            <person name="Ramamoorthy G.K."/>
            <person name="Gryganskyi A."/>
            <person name="Culley D."/>
            <person name="Magnuson J.K."/>
            <person name="James T.Y."/>
            <person name="O'Malley M.A."/>
            <person name="Stajich J.E."/>
            <person name="Spatafora J.W."/>
            <person name="Visel A."/>
            <person name="Grigoriev I.V."/>
        </authorList>
    </citation>
    <scope>NUCLEOTIDE SEQUENCE [LARGE SCALE GENOMIC DNA]</scope>
    <source>
        <strain evidence="6 7">62-1032</strain>
    </source>
</reference>
<evidence type="ECO:0000259" key="5">
    <source>
        <dbReference type="PROSITE" id="PS50245"/>
    </source>
</evidence>
<feature type="compositionally biased region" description="Basic and acidic residues" evidence="3">
    <location>
        <begin position="607"/>
        <end position="616"/>
    </location>
</feature>
<feature type="compositionally biased region" description="Low complexity" evidence="3">
    <location>
        <begin position="484"/>
        <end position="508"/>
    </location>
</feature>
<dbReference type="Proteomes" id="UP000193467">
    <property type="component" value="Unassembled WGS sequence"/>
</dbReference>
<dbReference type="STRING" id="106004.A0A1Y2FZF5"/>
<feature type="compositionally biased region" description="Polar residues" evidence="3">
    <location>
        <begin position="215"/>
        <end position="236"/>
    </location>
</feature>
<evidence type="ECO:0000256" key="3">
    <source>
        <dbReference type="SAM" id="MobiDB-lite"/>
    </source>
</evidence>
<accession>A0A1Y2FZF5</accession>
<feature type="compositionally biased region" description="Polar residues" evidence="3">
    <location>
        <begin position="884"/>
        <end position="899"/>
    </location>
</feature>